<dbReference type="PATRIC" id="fig|106634.4.peg.382"/>
<dbReference type="STRING" id="106634.TVD_01880"/>
<dbReference type="InterPro" id="IPR038709">
    <property type="entry name" value="RpoN_core-bd_sf"/>
</dbReference>
<dbReference type="EMBL" id="CP011367">
    <property type="protein sequence ID" value="AKJ94196.1"/>
    <property type="molecule type" value="Genomic_DNA"/>
</dbReference>
<evidence type="ECO:0000256" key="9">
    <source>
        <dbReference type="ARBA" id="ARBA00023163"/>
    </source>
</evidence>
<feature type="domain" description="RNA polymerase sigma factor 54 DNA-binding" evidence="12">
    <location>
        <begin position="327"/>
        <end position="485"/>
    </location>
</feature>
<dbReference type="Proteomes" id="UP000064201">
    <property type="component" value="Chromosome"/>
</dbReference>
<dbReference type="GO" id="GO:0000428">
    <property type="term" value="C:DNA-directed RNA polymerase complex"/>
    <property type="evidence" value="ECO:0007669"/>
    <property type="project" value="UniProtKB-KW"/>
</dbReference>
<evidence type="ECO:0000313" key="15">
    <source>
        <dbReference type="Proteomes" id="UP000064201"/>
    </source>
</evidence>
<dbReference type="GO" id="GO:0006352">
    <property type="term" value="P:DNA-templated transcription initiation"/>
    <property type="evidence" value="ECO:0007669"/>
    <property type="project" value="InterPro"/>
</dbReference>
<evidence type="ECO:0000256" key="11">
    <source>
        <dbReference type="SAM" id="MobiDB-lite"/>
    </source>
</evidence>
<dbReference type="NCBIfam" id="NF009118">
    <property type="entry name" value="PRK12469.1"/>
    <property type="match status" value="1"/>
</dbReference>
<evidence type="ECO:0000256" key="3">
    <source>
        <dbReference type="ARBA" id="ARBA00022478"/>
    </source>
</evidence>
<keyword evidence="4 10" id="KW-0808">Transferase</keyword>
<dbReference type="GO" id="GO:0001216">
    <property type="term" value="F:DNA-binding transcription activator activity"/>
    <property type="evidence" value="ECO:0007669"/>
    <property type="project" value="InterPro"/>
</dbReference>
<dbReference type="NCBIfam" id="TIGR02395">
    <property type="entry name" value="rpoN_sigma"/>
    <property type="match status" value="1"/>
</dbReference>
<dbReference type="PIRSF" id="PIRSF000774">
    <property type="entry name" value="RpoN"/>
    <property type="match status" value="1"/>
</dbReference>
<dbReference type="AlphaFoldDB" id="A0A0G3G5S4"/>
<dbReference type="GO" id="GO:0016779">
    <property type="term" value="F:nucleotidyltransferase activity"/>
    <property type="evidence" value="ECO:0007669"/>
    <property type="project" value="UniProtKB-KW"/>
</dbReference>
<dbReference type="Gene3D" id="1.10.10.1330">
    <property type="entry name" value="RNA polymerase sigma-54 factor, core-binding domain"/>
    <property type="match status" value="1"/>
</dbReference>
<dbReference type="Pfam" id="PF00309">
    <property type="entry name" value="Sigma54_AID"/>
    <property type="match status" value="1"/>
</dbReference>
<evidence type="ECO:0000256" key="2">
    <source>
        <dbReference type="ARBA" id="ARBA00019942"/>
    </source>
</evidence>
<keyword evidence="6 10" id="KW-0805">Transcription regulation</keyword>
<gene>
    <name evidence="14" type="ORF">TVD_01880</name>
</gene>
<keyword evidence="5 10" id="KW-0548">Nucleotidyltransferase</keyword>
<dbReference type="PROSITE" id="PS00717">
    <property type="entry name" value="SIGMA54_1"/>
    <property type="match status" value="1"/>
</dbReference>
<feature type="domain" description="RNA polymerase sigma factor 54 core-binding" evidence="13">
    <location>
        <begin position="123"/>
        <end position="313"/>
    </location>
</feature>
<dbReference type="PANTHER" id="PTHR32248">
    <property type="entry name" value="RNA POLYMERASE SIGMA-54 FACTOR"/>
    <property type="match status" value="1"/>
</dbReference>
<dbReference type="PANTHER" id="PTHR32248:SF4">
    <property type="entry name" value="RNA POLYMERASE SIGMA-54 FACTOR"/>
    <property type="match status" value="1"/>
</dbReference>
<evidence type="ECO:0000256" key="4">
    <source>
        <dbReference type="ARBA" id="ARBA00022679"/>
    </source>
</evidence>
<feature type="compositionally biased region" description="Basic and acidic residues" evidence="11">
    <location>
        <begin position="59"/>
        <end position="76"/>
    </location>
</feature>
<feature type="region of interest" description="Disordered" evidence="11">
    <location>
        <begin position="48"/>
        <end position="124"/>
    </location>
</feature>
<dbReference type="GO" id="GO:0016987">
    <property type="term" value="F:sigma factor activity"/>
    <property type="evidence" value="ECO:0007669"/>
    <property type="project" value="UniProtKB-KW"/>
</dbReference>
<dbReference type="InterPro" id="IPR007046">
    <property type="entry name" value="RNA_pol_sigma_54_core-bd"/>
</dbReference>
<comment type="function">
    <text evidence="10">Sigma factors are initiation factors that promote the attachment of RNA polymerase to specific initiation sites and are then released.</text>
</comment>
<evidence type="ECO:0000256" key="6">
    <source>
        <dbReference type="ARBA" id="ARBA00023015"/>
    </source>
</evidence>
<dbReference type="InterPro" id="IPR000394">
    <property type="entry name" value="RNA_pol_sigma_54"/>
</dbReference>
<sequence length="494" mass="55399">MLKPGLNLQLGQTLTMTPQLQQAIRLLQLSTLELQVEIQQALESNPMLEQVEDEDAEADTERLNQDGELVEGDRMEATTTSDDVIPEELTTDSRWDDIYEPAPTPNKGVDDRDPLENTSDDDGEGLQDHLLWQLHLSHLTPRDQRIGAALIDAISPDGYLEGDLETLAETISRGEDETVGVDEVEAVLHWIQQCDPLGVGARNLRECLEIQLRELAPDAPAREAARAILEHGMDSLGKRDYKALQRQSGVRDPDELARALDLIRTLNPRPGAQISSATSEYVVPDVYVRHSAEGWRVELNPEIAPRIRINDLYAGMVRQVSDARDSAFMRDQLQEARWFLKSLHSRNDTLLRVAEAIVHRQQGFLEHGDVAMQPLILRDIAETLEMHESTISRVTTQKYMHTPRGVFEFKYFFSSHVGTNDGGECSATAIRAMIRELIGDEPPNKPLSDARLAQVLSDRGINVARRTVAKYREAMHIPSSSERRQMASMPTGSK</sequence>
<dbReference type="NCBIfam" id="NF004595">
    <property type="entry name" value="PRK05932.1-2"/>
    <property type="match status" value="1"/>
</dbReference>
<protein>
    <recommendedName>
        <fullName evidence="2 10">RNA polymerase sigma-54 factor</fullName>
    </recommendedName>
</protein>
<proteinExistence type="inferred from homology"/>
<dbReference type="Pfam" id="PF04963">
    <property type="entry name" value="Sigma54_CBD"/>
    <property type="match status" value="1"/>
</dbReference>
<evidence type="ECO:0000256" key="1">
    <source>
        <dbReference type="ARBA" id="ARBA00008798"/>
    </source>
</evidence>
<dbReference type="PRINTS" id="PR00045">
    <property type="entry name" value="SIGMA54FCT"/>
</dbReference>
<accession>A0A0G3G5S4</accession>
<keyword evidence="8 10" id="KW-0238">DNA-binding</keyword>
<evidence type="ECO:0000256" key="7">
    <source>
        <dbReference type="ARBA" id="ARBA00023082"/>
    </source>
</evidence>
<keyword evidence="9 10" id="KW-0804">Transcription</keyword>
<dbReference type="PROSITE" id="PS00718">
    <property type="entry name" value="SIGMA54_2"/>
    <property type="match status" value="1"/>
</dbReference>
<dbReference type="Gene3D" id="1.10.10.60">
    <property type="entry name" value="Homeodomain-like"/>
    <property type="match status" value="1"/>
</dbReference>
<evidence type="ECO:0000313" key="14">
    <source>
        <dbReference type="EMBL" id="AKJ94196.1"/>
    </source>
</evidence>
<dbReference type="Pfam" id="PF04552">
    <property type="entry name" value="Sigma54_DBD"/>
    <property type="match status" value="1"/>
</dbReference>
<comment type="similarity">
    <text evidence="1 10">Belongs to the sigma-54 factor family.</text>
</comment>
<evidence type="ECO:0000256" key="10">
    <source>
        <dbReference type="PIRNR" id="PIRNR000774"/>
    </source>
</evidence>
<evidence type="ECO:0000259" key="13">
    <source>
        <dbReference type="Pfam" id="PF04963"/>
    </source>
</evidence>
<organism evidence="14 15">
    <name type="scientific">Thioalkalivibrio versutus</name>
    <dbReference type="NCBI Taxonomy" id="106634"/>
    <lineage>
        <taxon>Bacteria</taxon>
        <taxon>Pseudomonadati</taxon>
        <taxon>Pseudomonadota</taxon>
        <taxon>Gammaproteobacteria</taxon>
        <taxon>Chromatiales</taxon>
        <taxon>Ectothiorhodospiraceae</taxon>
        <taxon>Thioalkalivibrio</taxon>
    </lineage>
</organism>
<evidence type="ECO:0000256" key="8">
    <source>
        <dbReference type="ARBA" id="ARBA00023125"/>
    </source>
</evidence>
<dbReference type="KEGG" id="tvr:TVD_01880"/>
<dbReference type="OrthoDB" id="9814402at2"/>
<evidence type="ECO:0000259" key="12">
    <source>
        <dbReference type="Pfam" id="PF04552"/>
    </source>
</evidence>
<dbReference type="PROSITE" id="PS50044">
    <property type="entry name" value="SIGMA54_3"/>
    <property type="match status" value="1"/>
</dbReference>
<evidence type="ECO:0000256" key="5">
    <source>
        <dbReference type="ARBA" id="ARBA00022695"/>
    </source>
</evidence>
<keyword evidence="3 10" id="KW-0240">DNA-directed RNA polymerase</keyword>
<reference evidence="14 15" key="1">
    <citation type="submission" date="2015-04" db="EMBL/GenBank/DDBJ databases">
        <title>Complete Sequence for the Genome of the Thioalkalivibrio versutus D301.</title>
        <authorList>
            <person name="Mu T."/>
            <person name="Zhou J."/>
            <person name="Xu X."/>
        </authorList>
    </citation>
    <scope>NUCLEOTIDE SEQUENCE [LARGE SCALE GENOMIC DNA]</scope>
    <source>
        <strain evidence="14 15">D301</strain>
    </source>
</reference>
<keyword evidence="15" id="KW-1185">Reference proteome</keyword>
<keyword evidence="7 10" id="KW-0731">Sigma factor</keyword>
<dbReference type="GO" id="GO:0003677">
    <property type="term" value="F:DNA binding"/>
    <property type="evidence" value="ECO:0007669"/>
    <property type="project" value="UniProtKB-KW"/>
</dbReference>
<name>A0A0G3G5S4_9GAMM</name>
<dbReference type="InterPro" id="IPR007634">
    <property type="entry name" value="RNA_pol_sigma_54_DNA-bd"/>
</dbReference>
<dbReference type="RefSeq" id="WP_018938208.1">
    <property type="nucleotide sequence ID" value="NZ_CP011367.1"/>
</dbReference>